<reference evidence="4" key="7">
    <citation type="submission" date="2017-05" db="EMBL/GenBank/DDBJ databases">
        <authorList>
            <person name="Song R."/>
            <person name="Chenine A.L."/>
            <person name="Ruprecht R.M."/>
        </authorList>
    </citation>
    <scope>NUCLEOTIDE SEQUENCE</scope>
    <source>
        <strain evidence="4">A64216</strain>
        <strain evidence="7">Klebsiella pneumoniae KLPN57</strain>
        <plasmid evidence="4">pKP64216b</plasmid>
    </source>
</reference>
<dbReference type="GeneID" id="57334878"/>
<dbReference type="Proteomes" id="UP000831046">
    <property type="component" value="Plasmid pKP5362-1"/>
</dbReference>
<reference evidence="8 11" key="8">
    <citation type="submission" date="2018-06" db="EMBL/GenBank/DDBJ databases">
        <authorList>
            <consortium name="Pathogen Informatics"/>
            <person name="Doyle S."/>
        </authorList>
    </citation>
    <scope>NUCLEOTIDE SEQUENCE [LARGE SCALE GENOMIC DNA]</scope>
    <source>
        <strain evidence="8 11">NCTC13443</strain>
    </source>
</reference>
<reference evidence="6 10" key="3">
    <citation type="submission" date="2014-10" db="EMBL/GenBank/DDBJ databases">
        <title>Plasmid movement, recombination, and chromosomal integration amongst multidrug resistant commensal Escherichia coli clones within a single commercial turkey flock.</title>
        <authorList>
            <person name="Lang K."/>
            <person name="Dorn K."/>
            <person name="Danzeisen J."/>
            <person name="Johnson T."/>
        </authorList>
    </citation>
    <scope>NUCLEOTIDE SEQUENCE [LARGE SCALE GENOMIC DNA]</scope>
    <source>
        <strain evidence="6 10">UMNturkey9</strain>
        <plasmid evidence="6">pUMNturkey9_IncAC</plasmid>
    </source>
</reference>
<dbReference type="Proteomes" id="UP000031820">
    <property type="component" value="Unassembled WGS sequence"/>
</dbReference>
<evidence type="ECO:0000313" key="6">
    <source>
        <dbReference type="EMBL" id="KII01694.1"/>
    </source>
</evidence>
<dbReference type="EMBL" id="UGKT01000001">
    <property type="protein sequence ID" value="STS99892.1"/>
    <property type="molecule type" value="Genomic_DNA"/>
</dbReference>
<evidence type="ECO:0000313" key="4">
    <source>
        <dbReference type="EMBL" id="ASF81667.1"/>
    </source>
</evidence>
<evidence type="ECO:0000313" key="11">
    <source>
        <dbReference type="Proteomes" id="UP000255518"/>
    </source>
</evidence>
<evidence type="ECO:0000313" key="10">
    <source>
        <dbReference type="Proteomes" id="UP000031820"/>
    </source>
</evidence>
<evidence type="ECO:0000313" key="1">
    <source>
        <dbReference type="EMBL" id="AJD77115.1"/>
    </source>
</evidence>
<gene>
    <name evidence="4" type="ORF">KP64216b_00098</name>
    <name evidence="6" type="ORF">LS45_25285</name>
    <name evidence="9" type="ORF">MYA94_26295</name>
    <name evidence="8" type="ORF">NCTC13443_00135</name>
    <name evidence="2" type="ORF">p2146_00057</name>
    <name evidence="7" type="ORF">PKLPN57_184</name>
</gene>
<protein>
    <submittedName>
        <fullName evidence="1">Uncharacterized protein</fullName>
    </submittedName>
</protein>
<reference evidence="9 12" key="9">
    <citation type="submission" date="2022-04" db="EMBL/GenBank/DDBJ databases">
        <title>Complete Genome Sequence of klebsiella pneumoniae strain KP5362.</title>
        <authorList>
            <person name="Huang H."/>
            <person name="Weng Y."/>
            <person name="Li X."/>
        </authorList>
    </citation>
    <scope>NUCLEOTIDE SEQUENCE [LARGE SCALE GENOMIC DNA]</scope>
    <source>
        <strain evidence="9 12">KP5362</strain>
        <plasmid evidence="9 12">pKP5362-1</plasmid>
    </source>
</reference>
<geneLocation type="plasmid" evidence="3">
    <name>2964TF</name>
</geneLocation>
<dbReference type="RefSeq" id="WP_000939033.1">
    <property type="nucleotide sequence ID" value="NC_016976.1"/>
</dbReference>
<geneLocation type="plasmid" evidence="5">
    <name>pHM881QN</name>
</geneLocation>
<dbReference type="Proteomes" id="UP000255518">
    <property type="component" value="Unassembled WGS sequence"/>
</dbReference>
<reference evidence="1" key="1">
    <citation type="submission" date="2014-01" db="EMBL/GenBank/DDBJ databases">
        <title>NDM-1-encoding plasmids from carbapenem resistant Klebsiella pneumoniae in Taiwan.</title>
        <authorList>
            <person name="Chen Y.-T."/>
            <person name="Lin A.-C."/>
            <person name="Siu K."/>
        </authorList>
    </citation>
    <scope>NUCLEOTIDE SEQUENCE</scope>
    <source>
        <strain evidence="1">7433</strain>
        <plasmid evidence="1">pTR2</plasmid>
    </source>
</reference>
<evidence type="ECO:0000313" key="9">
    <source>
        <dbReference type="EMBL" id="UPJ13776.1"/>
    </source>
</evidence>
<evidence type="ECO:0000313" key="3">
    <source>
        <dbReference type="EMBL" id="ALU64795.1"/>
    </source>
</evidence>
<evidence type="ECO:0000313" key="5">
    <source>
        <dbReference type="EMBL" id="BAR79566.1"/>
    </source>
</evidence>
<dbReference type="EMBL" id="LC055503">
    <property type="protein sequence ID" value="BAR79566.1"/>
    <property type="molecule type" value="Genomic_DNA"/>
</dbReference>
<keyword evidence="1" id="KW-0614">Plasmid</keyword>
<evidence type="ECO:0000313" key="7">
    <source>
        <dbReference type="EMBL" id="SMY31246.1"/>
    </source>
</evidence>
<evidence type="ECO:0000313" key="12">
    <source>
        <dbReference type="Proteomes" id="UP000831046"/>
    </source>
</evidence>
<geneLocation type="plasmid" evidence="6">
    <name>pUMNturkey9_IncAC</name>
</geneLocation>
<dbReference type="AlphaFoldDB" id="A0A0C2GEF2"/>
<dbReference type="EMBL" id="CP095763">
    <property type="protein sequence ID" value="UPJ13776.1"/>
    <property type="molecule type" value="Genomic_DNA"/>
</dbReference>
<sequence>MLQGNTNTNKRIPLAAFMKWPLAKRQDFIDREMSGCPDFIKTSLLRH</sequence>
<geneLocation type="plasmid" evidence="1">
    <name>pTR2</name>
</geneLocation>
<dbReference type="EMBL" id="MF150123">
    <property type="protein sequence ID" value="ASF81667.1"/>
    <property type="molecule type" value="Genomic_DNA"/>
</dbReference>
<name>A0A0C2GEF2_KLEPN</name>
<reference evidence="3" key="5">
    <citation type="submission" date="2015-10" db="EMBL/GenBank/DDBJ databases">
        <authorList>
            <person name="Bueno M.F.C."/>
            <person name="Francisco G.R."/>
            <person name="Doi Y."/>
            <person name="Garcia D.O."/>
        </authorList>
    </citation>
    <scope>NUCLEOTIDE SEQUENCE</scope>
    <source>
        <strain evidence="3">Kp2964</strain>
        <plasmid evidence="3">2964TF</plasmid>
    </source>
</reference>
<accession>A0A0C2GEF2</accession>
<dbReference type="EMBL" id="JRRF01000027">
    <property type="protein sequence ID" value="KII01694.1"/>
    <property type="molecule type" value="Genomic_DNA"/>
</dbReference>
<dbReference type="EMBL" id="KJ588779">
    <property type="protein sequence ID" value="AJM90280.1"/>
    <property type="molecule type" value="Genomic_DNA"/>
</dbReference>
<geneLocation type="plasmid" evidence="9 12">
    <name>pKP5362-1</name>
</geneLocation>
<geneLocation type="plasmid" evidence="2">
    <name>pNDM-US-2</name>
</geneLocation>
<proteinExistence type="predicted"/>
<geneLocation type="plasmid" evidence="4">
    <name>pKP64216b</name>
</geneLocation>
<reference evidence="5" key="4">
    <citation type="submission" date="2015-05" db="EMBL/GenBank/DDBJ databases">
        <title>Plasmid-Mediated Quinolone Resistance and Complete Sequence of IncA/C Plasmid pHM881QN Carrying qnrB4 in Enterobacteriaceae from the Tokai Area, Japan.</title>
        <authorList>
            <person name="Okade H."/>
            <person name="Mizunaga S."/>
            <person name="Nomura N."/>
            <person name="Mitsuyama J."/>
            <person name="Yamagishi Y."/>
            <person name="Mikamo H."/>
        </authorList>
    </citation>
    <scope>NUCLEOTIDE SEQUENCE</scope>
    <source>
        <strain evidence="5">Y881</strain>
        <plasmid evidence="5">pHM881QN</plasmid>
    </source>
</reference>
<evidence type="ECO:0000313" key="2">
    <source>
        <dbReference type="EMBL" id="AJM90280.1"/>
    </source>
</evidence>
<dbReference type="EMBL" id="KT935446">
    <property type="protein sequence ID" value="ALU64795.1"/>
    <property type="molecule type" value="Genomic_DNA"/>
</dbReference>
<dbReference type="EMBL" id="KJ187752">
    <property type="protein sequence ID" value="AJD77115.1"/>
    <property type="molecule type" value="Genomic_DNA"/>
</dbReference>
<evidence type="ECO:0000313" key="8">
    <source>
        <dbReference type="EMBL" id="STS99892.1"/>
    </source>
</evidence>
<reference evidence="2" key="2">
    <citation type="submission" date="2014-03" db="EMBL/GenBank/DDBJ databases">
        <title>Production of plasmid-encoding metallo-beta-lactamase NDM-1 in Klebsiella pneumoniae ATCC BAA-2146.</title>
        <authorList>
            <person name="Zhou D."/>
            <person name="Chen Z."/>
            <person name="Wang L."/>
            <person name="Ying Z."/>
            <person name="Yang H."/>
            <person name="Liu C."/>
            <person name="Wang J."/>
        </authorList>
    </citation>
    <scope>NUCLEOTIDE SEQUENCE</scope>
    <source>
        <strain evidence="2">ATCC BAA-2146</strain>
        <plasmid evidence="2">pNDM-US-2</plasmid>
    </source>
</reference>
<reference evidence="3" key="6">
    <citation type="journal article" date="2016" name="Antimicrob. Agents Chemother.">
        <title>Complete Sequences of Multidrug Resistance Plasmids Bearing rmtD1 and rmtD2 16S rRNA Methyltransferase Genes.</title>
        <authorList>
            <person name="Bueno M.F."/>
            <person name="Francisco G.R."/>
            <person name="de Oliveira Garcia D."/>
            <person name="Doi Y."/>
        </authorList>
    </citation>
    <scope>NUCLEOTIDE SEQUENCE</scope>
    <source>
        <strain evidence="3">Kp2964</strain>
        <plasmid evidence="3">2964TF</plasmid>
    </source>
</reference>
<dbReference type="EMBL" id="LT882698">
    <property type="protein sequence ID" value="SMY31246.1"/>
    <property type="molecule type" value="Genomic_DNA"/>
</dbReference>
<organism evidence="1">
    <name type="scientific">Klebsiella pneumoniae</name>
    <dbReference type="NCBI Taxonomy" id="573"/>
    <lineage>
        <taxon>Bacteria</taxon>
        <taxon>Pseudomonadati</taxon>
        <taxon>Pseudomonadota</taxon>
        <taxon>Gammaproteobacteria</taxon>
        <taxon>Enterobacterales</taxon>
        <taxon>Enterobacteriaceae</taxon>
        <taxon>Klebsiella/Raoultella group</taxon>
        <taxon>Klebsiella</taxon>
        <taxon>Klebsiella pneumoniae complex</taxon>
    </lineage>
</organism>